<dbReference type="EMBL" id="AP026709">
    <property type="protein sequence ID" value="BDQ38514.1"/>
    <property type="molecule type" value="Genomic_DNA"/>
</dbReference>
<dbReference type="Proteomes" id="UP001317742">
    <property type="component" value="Chromosome"/>
</dbReference>
<dbReference type="PROSITE" id="PS51257">
    <property type="entry name" value="PROKAR_LIPOPROTEIN"/>
    <property type="match status" value="1"/>
</dbReference>
<dbReference type="RefSeq" id="WP_281761011.1">
    <property type="nucleotide sequence ID" value="NZ_AP026709.1"/>
</dbReference>
<feature type="signal peptide" evidence="1">
    <location>
        <begin position="1"/>
        <end position="19"/>
    </location>
</feature>
<name>A0ABM8B3W4_9BACT</name>
<keyword evidence="1" id="KW-0732">Signal</keyword>
<feature type="chain" id="PRO_5047433514" description="Lipoprotein" evidence="1">
    <location>
        <begin position="20"/>
        <end position="183"/>
    </location>
</feature>
<keyword evidence="3" id="KW-1185">Reference proteome</keyword>
<reference evidence="2 3" key="1">
    <citation type="submission" date="2022-08" db="EMBL/GenBank/DDBJ databases">
        <title>Genome Sequence of the sulphate-reducing bacterium, Pseudodesulfovibrio sp. SYK.</title>
        <authorList>
            <person name="Kondo R."/>
            <person name="Kataoka T."/>
        </authorList>
    </citation>
    <scope>NUCLEOTIDE SEQUENCE [LARGE SCALE GENOMIC DNA]</scope>
    <source>
        <strain evidence="2 3">SYK</strain>
    </source>
</reference>
<accession>A0ABM8B3W4</accession>
<organism evidence="2 3">
    <name type="scientific">Pseudodesulfovibrio nedwellii</name>
    <dbReference type="NCBI Taxonomy" id="2973072"/>
    <lineage>
        <taxon>Bacteria</taxon>
        <taxon>Pseudomonadati</taxon>
        <taxon>Thermodesulfobacteriota</taxon>
        <taxon>Desulfovibrionia</taxon>
        <taxon>Desulfovibrionales</taxon>
        <taxon>Desulfovibrionaceae</taxon>
    </lineage>
</organism>
<evidence type="ECO:0000313" key="2">
    <source>
        <dbReference type="EMBL" id="BDQ38514.1"/>
    </source>
</evidence>
<sequence>MKFIKIVFPLLLLTLAVGCATKSPVGEARNDNRVIFTVAETGQSVIVEIGSEYTYDSFVKRSFKGTDFRGYLFRAKDESAILVSKMPRVEFEDLIGFTLDAPANSIKSYPPKTIFQSHYCKLVRTYVTTLDMDVVSAVKLQTPTTDESMCSDWTTLDEVMVDRFDMLADFDKSADENIHMIVK</sequence>
<protein>
    <recommendedName>
        <fullName evidence="4">Lipoprotein</fullName>
    </recommendedName>
</protein>
<gene>
    <name evidence="2" type="ORF">SYK_28740</name>
</gene>
<evidence type="ECO:0000256" key="1">
    <source>
        <dbReference type="SAM" id="SignalP"/>
    </source>
</evidence>
<proteinExistence type="predicted"/>
<evidence type="ECO:0008006" key="4">
    <source>
        <dbReference type="Google" id="ProtNLM"/>
    </source>
</evidence>
<evidence type="ECO:0000313" key="3">
    <source>
        <dbReference type="Proteomes" id="UP001317742"/>
    </source>
</evidence>